<dbReference type="InterPro" id="IPR000421">
    <property type="entry name" value="FA58C"/>
</dbReference>
<feature type="domain" description="TLDc" evidence="10">
    <location>
        <begin position="961"/>
        <end position="1094"/>
    </location>
</feature>
<dbReference type="SMART" id="SM00231">
    <property type="entry name" value="FA58C"/>
    <property type="match status" value="1"/>
</dbReference>
<comment type="caution">
    <text evidence="11">The sequence shown here is derived from an EMBL/GenBank/DDBJ whole genome shotgun (WGS) entry which is preliminary data.</text>
</comment>
<evidence type="ECO:0000256" key="5">
    <source>
        <dbReference type="ARBA" id="ARBA00023180"/>
    </source>
</evidence>
<dbReference type="InterPro" id="IPR051360">
    <property type="entry name" value="Neuronal_Pentraxin_Related"/>
</dbReference>
<dbReference type="EMBL" id="CALNXI010003917">
    <property type="protein sequence ID" value="CAH3194644.1"/>
    <property type="molecule type" value="Genomic_DNA"/>
</dbReference>
<comment type="caution">
    <text evidence="6">Lacks conserved residue(s) required for the propagation of feature annotation.</text>
</comment>
<dbReference type="InterPro" id="IPR008979">
    <property type="entry name" value="Galactose-bd-like_sf"/>
</dbReference>
<evidence type="ECO:0000256" key="1">
    <source>
        <dbReference type="ARBA" id="ARBA00001913"/>
    </source>
</evidence>
<dbReference type="Pfam" id="PF13385">
    <property type="entry name" value="Laminin_G_3"/>
    <property type="match status" value="3"/>
</dbReference>
<keyword evidence="12" id="KW-1185">Reference proteome</keyword>
<dbReference type="CDD" id="cd06263">
    <property type="entry name" value="MAM"/>
    <property type="match status" value="1"/>
</dbReference>
<evidence type="ECO:0000259" key="7">
    <source>
        <dbReference type="PROSITE" id="PS50022"/>
    </source>
</evidence>
<evidence type="ECO:0000256" key="6">
    <source>
        <dbReference type="PROSITE-ProRule" id="PRU01172"/>
    </source>
</evidence>
<feature type="domain" description="F5/8 type C" evidence="7">
    <location>
        <begin position="516"/>
        <end position="671"/>
    </location>
</feature>
<dbReference type="SUPFAM" id="SSF49785">
    <property type="entry name" value="Galactose-binding domain-like"/>
    <property type="match status" value="2"/>
</dbReference>
<evidence type="ECO:0000313" key="12">
    <source>
        <dbReference type="Proteomes" id="UP001159427"/>
    </source>
</evidence>
<evidence type="ECO:0000259" key="9">
    <source>
        <dbReference type="PROSITE" id="PS51828"/>
    </source>
</evidence>
<dbReference type="PANTHER" id="PTHR19277:SF161">
    <property type="entry name" value="LAMININ G DOMAIN-CONTAINING PROTEIN"/>
    <property type="match status" value="1"/>
</dbReference>
<dbReference type="CDD" id="cd00057">
    <property type="entry name" value="FA58C"/>
    <property type="match status" value="1"/>
</dbReference>
<dbReference type="InterPro" id="IPR000998">
    <property type="entry name" value="MAM_dom"/>
</dbReference>
<dbReference type="InterPro" id="IPR001759">
    <property type="entry name" value="PTX_dom"/>
</dbReference>
<dbReference type="PROSITE" id="PS51828">
    <property type="entry name" value="PTX_2"/>
    <property type="match status" value="1"/>
</dbReference>
<keyword evidence="4" id="KW-1015">Disulfide bond</keyword>
<dbReference type="Pfam" id="PF00754">
    <property type="entry name" value="F5_F8_type_C"/>
    <property type="match status" value="2"/>
</dbReference>
<protein>
    <submittedName>
        <fullName evidence="11">Uncharacterized protein</fullName>
    </submittedName>
</protein>
<evidence type="ECO:0000259" key="8">
    <source>
        <dbReference type="PROSITE" id="PS50060"/>
    </source>
</evidence>
<feature type="non-terminal residue" evidence="11">
    <location>
        <position position="1555"/>
    </location>
</feature>
<dbReference type="InterPro" id="IPR013320">
    <property type="entry name" value="ConA-like_dom_sf"/>
</dbReference>
<feature type="domain" description="Pentraxin (PTX)" evidence="9">
    <location>
        <begin position="1"/>
        <end position="110"/>
    </location>
</feature>
<dbReference type="SMART" id="SM00159">
    <property type="entry name" value="PTX"/>
    <property type="match status" value="1"/>
</dbReference>
<feature type="domain" description="MAM" evidence="8">
    <location>
        <begin position="851"/>
        <end position="944"/>
    </location>
</feature>
<evidence type="ECO:0000313" key="11">
    <source>
        <dbReference type="EMBL" id="CAH3194644.1"/>
    </source>
</evidence>
<proteinExistence type="predicted"/>
<dbReference type="Gene3D" id="2.60.120.260">
    <property type="entry name" value="Galactose-binding domain-like"/>
    <property type="match status" value="2"/>
</dbReference>
<reference evidence="11 12" key="1">
    <citation type="submission" date="2022-05" db="EMBL/GenBank/DDBJ databases">
        <authorList>
            <consortium name="Genoscope - CEA"/>
            <person name="William W."/>
        </authorList>
    </citation>
    <scope>NUCLEOTIDE SEQUENCE [LARGE SCALE GENOMIC DNA]</scope>
</reference>
<evidence type="ECO:0000259" key="10">
    <source>
        <dbReference type="PROSITE" id="PS51886"/>
    </source>
</evidence>
<dbReference type="PROSITE" id="PS50060">
    <property type="entry name" value="MAM_2"/>
    <property type="match status" value="1"/>
</dbReference>
<accession>A0ABN8SSU7</accession>
<name>A0ABN8SSU7_9CNID</name>
<dbReference type="SUPFAM" id="SSF49899">
    <property type="entry name" value="Concanavalin A-like lectins/glucanases"/>
    <property type="match status" value="5"/>
</dbReference>
<evidence type="ECO:0000256" key="2">
    <source>
        <dbReference type="ARBA" id="ARBA00022723"/>
    </source>
</evidence>
<comment type="cofactor">
    <cofactor evidence="1">
        <name>Ca(2+)</name>
        <dbReference type="ChEBI" id="CHEBI:29108"/>
    </cofactor>
</comment>
<organism evidence="11 12">
    <name type="scientific">Porites evermanni</name>
    <dbReference type="NCBI Taxonomy" id="104178"/>
    <lineage>
        <taxon>Eukaryota</taxon>
        <taxon>Metazoa</taxon>
        <taxon>Cnidaria</taxon>
        <taxon>Anthozoa</taxon>
        <taxon>Hexacorallia</taxon>
        <taxon>Scleractinia</taxon>
        <taxon>Fungiina</taxon>
        <taxon>Poritidae</taxon>
        <taxon>Porites</taxon>
    </lineage>
</organism>
<gene>
    <name evidence="11" type="ORF">PEVE_00028287</name>
</gene>
<sequence>MCVTWTQNDVIQGGATSIYVDGSNIANQQAFATGFTFQGGGTIWVGNVEGLNNQFEGQITSMNMWDKVITTASIQSLASGYQTEAGNVLHWSLFAAMAHGNVQLSAYSSVSPKEKYHWTFDGSSTTESLDNLNQKMAILTGARIADIRPSLVMEEEEEGNFVTDFTSSELSGEKGVTVSFSMKQAAMTSDILQDDFASIEFLRTAFPFFIRERANWKRCYFAQQSSWRTEEFHSSCDYKGPSLTIIQVGKYVFGGFVEQSWGGLPADIGNQHEGFLFSLFSPASESPRLFPVQHNKTSARTDPTLGPSFGQRDLELFQDASGRLKGFSNLGASFNLSNISWSPSKARDFFTGSPHFYPDEVEVFYYQVPHKPVGLENGAITDVQLSSSTTLNGNIFAHHARLKAASFWCSEVGDPNSWLQVLLGKQYTLTHVAIQETFDGDSASFNVESLTVRYEKTEAGENWITYSKVVNGMSFSKVLWTSVRFWETTQPPTRPLSQNFALSEKAVRFILFLLGCSQAYGVGDDTIPDERLSAYALIDPDANEYNWPPLGRLDQTSSSRAWGPYKHPQYGFDGNWFQVDLEEEKEVTCIATQGRTAPEQYTKVYEVSYSTNGHDWTFYRNSRGEKGLSANSDPGMTVTNWLQPPIRGRFIRVHLIECNKHCRIRLELYGKRDLSDLFPNVPGLYFKIRRGMYHLIVAKDSMVWEIQHPLMLNEWFNAAVTWRADVGLKFYVNGDLVASDSSPSQLNALNDGPFFTVIESEKYGGHWGKSVSIDDVSVWSMSLDKETIERNSKGTSYFTHAATYRKHVSFVSRNVLVTAKLSHFVFLPGRDIYVSWKSTESREHADRLVIPLKISSSSTCVKFYYRMWGVHIGRLNVYFRDLHGQDRMLWRLFGDQNSTWKEACIPVEITDLHYEVFFEARKGYGYYGDIAIDQIAFTQERCTLVPSHASPDSPGVAITSSIIQRNSVHHQHLSRMLIEEGYDSSLWIPCYVAPRHGWNVSSFHELCDNMAPTLTIVRKDNYLFGGFTEKSWEDTSEMSYELSFTRQNRDDYLKVPWTSPVNILTATMWIKTSADTLLTLFTFGRTDVEMIQFNLQNRVYNNEGITAGAALFNSVGKRWSANPLDGSWHHITVVWKLLDPKGELYVDGTLMWEFTHSYWSSQSLSGYLFIGQSLHDQSAWSGTGSFIGLITSFNMWNYQLSKIEIASQGCETKGNMFQWHEIIARENLFGEVKLLHPSSCQARSSYDVYFMQGNADDHIQDKLTVSLSEFTVSLWMKSINKSGKPILFWLGNNTIYVNFKLVDGGRSPRLCFKLDPDVFCETTSGSVSVMDGYWHQFTVQWRSREGNWAIYKDAILQGEGKQPFFSNKTIPHGILHIGSRPYWPDVTFTFIGRITSLNVWNYYLSEAELVSIDRNCGQGLGNLFQWINLKEKVDGQVKVLEPSSCKYEATYKMDSKAFIFSLNNTSQGSLFKKKVAQGSSPNAIFISSSTGPTFGEAPFDFQIGVDSNMKEGTSHHSTSYRDSNSALGSDLTTILAGESNFTVSNIEVLFKAPGG</sequence>
<dbReference type="Gene3D" id="2.60.120.200">
    <property type="match status" value="5"/>
</dbReference>
<keyword evidence="2" id="KW-0479">Metal-binding</keyword>
<dbReference type="PROSITE" id="PS51886">
    <property type="entry name" value="TLDC"/>
    <property type="match status" value="1"/>
</dbReference>
<evidence type="ECO:0000256" key="4">
    <source>
        <dbReference type="ARBA" id="ARBA00023157"/>
    </source>
</evidence>
<dbReference type="InterPro" id="IPR006571">
    <property type="entry name" value="TLDc_dom"/>
</dbReference>
<dbReference type="PANTHER" id="PTHR19277">
    <property type="entry name" value="PENTRAXIN"/>
    <property type="match status" value="1"/>
</dbReference>
<dbReference type="Pfam" id="PF07534">
    <property type="entry name" value="TLD"/>
    <property type="match status" value="3"/>
</dbReference>
<dbReference type="PROSITE" id="PS50022">
    <property type="entry name" value="FA58C_3"/>
    <property type="match status" value="2"/>
</dbReference>
<keyword evidence="5" id="KW-0325">Glycoprotein</keyword>
<evidence type="ECO:0000256" key="3">
    <source>
        <dbReference type="ARBA" id="ARBA00022837"/>
    </source>
</evidence>
<dbReference type="SMART" id="SM00137">
    <property type="entry name" value="MAM"/>
    <property type="match status" value="1"/>
</dbReference>
<dbReference type="Proteomes" id="UP001159427">
    <property type="component" value="Unassembled WGS sequence"/>
</dbReference>
<dbReference type="Pfam" id="PF00629">
    <property type="entry name" value="MAM"/>
    <property type="match status" value="1"/>
</dbReference>
<keyword evidence="3" id="KW-0106">Calcium</keyword>
<feature type="domain" description="F5/8 type C" evidence="7">
    <location>
        <begin position="368"/>
        <end position="466"/>
    </location>
</feature>